<dbReference type="SUPFAM" id="SSF161098">
    <property type="entry name" value="MetI-like"/>
    <property type="match status" value="1"/>
</dbReference>
<evidence type="ECO:0000256" key="3">
    <source>
        <dbReference type="ARBA" id="ARBA00022475"/>
    </source>
</evidence>
<evidence type="ECO:0000259" key="9">
    <source>
        <dbReference type="PROSITE" id="PS50928"/>
    </source>
</evidence>
<dbReference type="Proteomes" id="UP000658754">
    <property type="component" value="Unassembled WGS sequence"/>
</dbReference>
<dbReference type="EMBL" id="BMKV01000005">
    <property type="protein sequence ID" value="GGI89511.1"/>
    <property type="molecule type" value="Genomic_DNA"/>
</dbReference>
<feature type="transmembrane region" description="Helical" evidence="7">
    <location>
        <begin position="274"/>
        <end position="296"/>
    </location>
</feature>
<keyword evidence="4 7" id="KW-0812">Transmembrane</keyword>
<feature type="transmembrane region" description="Helical" evidence="7">
    <location>
        <begin position="247"/>
        <end position="268"/>
    </location>
</feature>
<dbReference type="RefSeq" id="WP_188731205.1">
    <property type="nucleotide sequence ID" value="NZ_BMKV01000005.1"/>
</dbReference>
<evidence type="ECO:0000256" key="4">
    <source>
        <dbReference type="ARBA" id="ARBA00022692"/>
    </source>
</evidence>
<dbReference type="Gene3D" id="1.10.3720.10">
    <property type="entry name" value="MetI-like"/>
    <property type="match status" value="1"/>
</dbReference>
<dbReference type="Pfam" id="PF00528">
    <property type="entry name" value="BPD_transp_1"/>
    <property type="match status" value="1"/>
</dbReference>
<name>A0ABQ2CH94_9MICC</name>
<protein>
    <submittedName>
        <fullName evidence="10">Transporter</fullName>
    </submittedName>
</protein>
<evidence type="ECO:0000256" key="8">
    <source>
        <dbReference type="SAM" id="MobiDB-lite"/>
    </source>
</evidence>
<feature type="region of interest" description="Disordered" evidence="8">
    <location>
        <begin position="1"/>
        <end position="27"/>
    </location>
</feature>
<proteinExistence type="inferred from homology"/>
<evidence type="ECO:0000313" key="10">
    <source>
        <dbReference type="EMBL" id="GGI89511.1"/>
    </source>
</evidence>
<feature type="transmembrane region" description="Helical" evidence="7">
    <location>
        <begin position="101"/>
        <end position="122"/>
    </location>
</feature>
<comment type="caution">
    <text evidence="10">The sequence shown here is derived from an EMBL/GenBank/DDBJ whole genome shotgun (WGS) entry which is preliminary data.</text>
</comment>
<feature type="transmembrane region" description="Helical" evidence="7">
    <location>
        <begin position="308"/>
        <end position="327"/>
    </location>
</feature>
<comment type="similarity">
    <text evidence="7">Belongs to the binding-protein-dependent transport system permease family.</text>
</comment>
<accession>A0ABQ2CH94</accession>
<dbReference type="PANTHER" id="PTHR43227">
    <property type="entry name" value="BLL4140 PROTEIN"/>
    <property type="match status" value="1"/>
</dbReference>
<dbReference type="CDD" id="cd06261">
    <property type="entry name" value="TM_PBP2"/>
    <property type="match status" value="1"/>
</dbReference>
<keyword evidence="6 7" id="KW-0472">Membrane</keyword>
<dbReference type="InterPro" id="IPR035906">
    <property type="entry name" value="MetI-like_sf"/>
</dbReference>
<evidence type="ECO:0000256" key="7">
    <source>
        <dbReference type="RuleBase" id="RU363032"/>
    </source>
</evidence>
<keyword evidence="11" id="KW-1185">Reference proteome</keyword>
<sequence length="333" mass="36157">MTTTLGKTPRTRKTSSSPSGLRRGGGVSRRQARAGLALVSPSLIIVLFLVVLPILWTVMLAFQDVRLIQIRRANLFGNYTLDNFIGVLTSEALWSSLGTTLAYSVLGTLGAIIVGLAAALALRNAFRGRTLIRAAMLLPYVAPVVASAFVWKTMLNPQFGVVNAWGTGFLGWDQPISFLTTRTTDWSILGLTVPVPTALFTVIAFEIWRTFPFVFLFITARLQAVPKSIEEAARMDGAVPTQMFRHILLPQLLPTIAVLSVLRFIWTFNNFDDVYLLTGGGAGTEVVSVGVFNYLIGRGDIGSASAQALVLAAILTVMVLVYMKFAVKDEEVA</sequence>
<evidence type="ECO:0000256" key="2">
    <source>
        <dbReference type="ARBA" id="ARBA00022448"/>
    </source>
</evidence>
<dbReference type="PROSITE" id="PS50928">
    <property type="entry name" value="ABC_TM1"/>
    <property type="match status" value="1"/>
</dbReference>
<evidence type="ECO:0000313" key="11">
    <source>
        <dbReference type="Proteomes" id="UP000658754"/>
    </source>
</evidence>
<evidence type="ECO:0000256" key="6">
    <source>
        <dbReference type="ARBA" id="ARBA00023136"/>
    </source>
</evidence>
<keyword evidence="5 7" id="KW-1133">Transmembrane helix</keyword>
<dbReference type="InterPro" id="IPR050809">
    <property type="entry name" value="UgpAE/MalFG_permease"/>
</dbReference>
<organism evidence="10 11">
    <name type="scientific">Pseudarthrobacter scleromae</name>
    <dbReference type="NCBI Taxonomy" id="158897"/>
    <lineage>
        <taxon>Bacteria</taxon>
        <taxon>Bacillati</taxon>
        <taxon>Actinomycetota</taxon>
        <taxon>Actinomycetes</taxon>
        <taxon>Micrococcales</taxon>
        <taxon>Micrococcaceae</taxon>
        <taxon>Pseudarthrobacter</taxon>
    </lineage>
</organism>
<dbReference type="PANTHER" id="PTHR43227:SF8">
    <property type="entry name" value="DIACETYLCHITOBIOSE UPTAKE SYSTEM PERMEASE PROTEIN DASB"/>
    <property type="match status" value="1"/>
</dbReference>
<reference evidence="11" key="1">
    <citation type="journal article" date="2019" name="Int. J. Syst. Evol. Microbiol.">
        <title>The Global Catalogue of Microorganisms (GCM) 10K type strain sequencing project: providing services to taxonomists for standard genome sequencing and annotation.</title>
        <authorList>
            <consortium name="The Broad Institute Genomics Platform"/>
            <consortium name="The Broad Institute Genome Sequencing Center for Infectious Disease"/>
            <person name="Wu L."/>
            <person name="Ma J."/>
        </authorList>
    </citation>
    <scope>NUCLEOTIDE SEQUENCE [LARGE SCALE GENOMIC DNA]</scope>
    <source>
        <strain evidence="11">CGMCC 1.3601</strain>
    </source>
</reference>
<dbReference type="InterPro" id="IPR000515">
    <property type="entry name" value="MetI-like"/>
</dbReference>
<keyword evidence="3" id="KW-1003">Cell membrane</keyword>
<keyword evidence="2 7" id="KW-0813">Transport</keyword>
<feature type="transmembrane region" description="Helical" evidence="7">
    <location>
        <begin position="134"/>
        <end position="151"/>
    </location>
</feature>
<gene>
    <name evidence="10" type="ORF">GCM10007175_28560</name>
</gene>
<comment type="subcellular location">
    <subcellularLocation>
        <location evidence="1 7">Cell membrane</location>
        <topology evidence="1 7">Multi-pass membrane protein</topology>
    </subcellularLocation>
</comment>
<feature type="transmembrane region" description="Helical" evidence="7">
    <location>
        <begin position="36"/>
        <end position="62"/>
    </location>
</feature>
<evidence type="ECO:0000256" key="1">
    <source>
        <dbReference type="ARBA" id="ARBA00004651"/>
    </source>
</evidence>
<evidence type="ECO:0000256" key="5">
    <source>
        <dbReference type="ARBA" id="ARBA00022989"/>
    </source>
</evidence>
<feature type="domain" description="ABC transmembrane type-1" evidence="9">
    <location>
        <begin position="97"/>
        <end position="322"/>
    </location>
</feature>